<dbReference type="Pfam" id="PF07730">
    <property type="entry name" value="HisKA_3"/>
    <property type="match status" value="1"/>
</dbReference>
<dbReference type="EC" id="2.7.13.3" evidence="2"/>
<keyword evidence="7" id="KW-0067">ATP-binding</keyword>
<dbReference type="SUPFAM" id="SSF55874">
    <property type="entry name" value="ATPase domain of HSP90 chaperone/DNA topoisomerase II/histidine kinase"/>
    <property type="match status" value="1"/>
</dbReference>
<evidence type="ECO:0000256" key="7">
    <source>
        <dbReference type="ARBA" id="ARBA00022840"/>
    </source>
</evidence>
<dbReference type="InterPro" id="IPR011712">
    <property type="entry name" value="Sig_transdc_His_kin_sub3_dim/P"/>
</dbReference>
<keyword evidence="9" id="KW-0812">Transmembrane</keyword>
<evidence type="ECO:0000313" key="12">
    <source>
        <dbReference type="Proteomes" id="UP000548476"/>
    </source>
</evidence>
<dbReference type="Gene3D" id="1.20.5.1930">
    <property type="match status" value="1"/>
</dbReference>
<keyword evidence="12" id="KW-1185">Reference proteome</keyword>
<organism evidence="11 12">
    <name type="scientific">Phytomonospora endophytica</name>
    <dbReference type="NCBI Taxonomy" id="714109"/>
    <lineage>
        <taxon>Bacteria</taxon>
        <taxon>Bacillati</taxon>
        <taxon>Actinomycetota</taxon>
        <taxon>Actinomycetes</taxon>
        <taxon>Micromonosporales</taxon>
        <taxon>Micromonosporaceae</taxon>
        <taxon>Phytomonospora</taxon>
    </lineage>
</organism>
<evidence type="ECO:0000256" key="9">
    <source>
        <dbReference type="SAM" id="Phobius"/>
    </source>
</evidence>
<comment type="caution">
    <text evidence="11">The sequence shown here is derived from an EMBL/GenBank/DDBJ whole genome shotgun (WGS) entry which is preliminary data.</text>
</comment>
<keyword evidence="6 11" id="KW-0418">Kinase</keyword>
<dbReference type="InterPro" id="IPR036890">
    <property type="entry name" value="HATPase_C_sf"/>
</dbReference>
<feature type="transmembrane region" description="Helical" evidence="9">
    <location>
        <begin position="103"/>
        <end position="129"/>
    </location>
</feature>
<reference evidence="11 12" key="1">
    <citation type="submission" date="2020-08" db="EMBL/GenBank/DDBJ databases">
        <title>Genomic Encyclopedia of Type Strains, Phase IV (KMG-IV): sequencing the most valuable type-strain genomes for metagenomic binning, comparative biology and taxonomic classification.</title>
        <authorList>
            <person name="Goeker M."/>
        </authorList>
    </citation>
    <scope>NUCLEOTIDE SEQUENCE [LARGE SCALE GENOMIC DNA]</scope>
    <source>
        <strain evidence="11 12">YIM 65646</strain>
    </source>
</reference>
<protein>
    <recommendedName>
        <fullName evidence="2">histidine kinase</fullName>
        <ecNumber evidence="2">2.7.13.3</ecNumber>
    </recommendedName>
</protein>
<keyword evidence="8" id="KW-0902">Two-component regulatory system</keyword>
<dbReference type="InterPro" id="IPR003594">
    <property type="entry name" value="HATPase_dom"/>
</dbReference>
<sequence>MSPVRALGRCVLRSWLLIAAWAVGAVVVLAVLLLPVGLGLLLLPASAARLRALSDRARVWARPVREPPPLNPDRNLTRRRQAGAIIGAESFWRDLVWAAIEPAVGGALVALPQSLVLFGVFGAFVQPFIWRAIDDGNWYAFIPVNSTPTMLAALALGLAFIAAGLRLAEPALRLHGRWTRLLLAAPRSAQLARRVEQLTGTRTDALDAQAAELRRIERDLHDGAQARLIALGMTLDNATRLLDTDPEAARGLLLDVRATSSRALADLRDLVHGIHPPVLADRGLVDAVRSLALDSFLDVEVRADLEGRLPAPLESAAYFAVSEALANAAKHSGGRNVTVAMTHDGEILRVTVTDDGHGGAALDGGTGLSGVRRRLGTFDGTLVLQSPPGGPTTVTMEIPCASSSPKTSSC</sequence>
<accession>A0A841F9N2</accession>
<evidence type="ECO:0000259" key="10">
    <source>
        <dbReference type="SMART" id="SM00387"/>
    </source>
</evidence>
<evidence type="ECO:0000256" key="4">
    <source>
        <dbReference type="ARBA" id="ARBA00022679"/>
    </source>
</evidence>
<name>A0A841F9N2_9ACTN</name>
<proteinExistence type="predicted"/>
<dbReference type="EMBL" id="JACHGT010000003">
    <property type="protein sequence ID" value="MBB6033911.1"/>
    <property type="molecule type" value="Genomic_DNA"/>
</dbReference>
<dbReference type="CDD" id="cd16917">
    <property type="entry name" value="HATPase_UhpB-NarQ-NarX-like"/>
    <property type="match status" value="1"/>
</dbReference>
<feature type="transmembrane region" description="Helical" evidence="9">
    <location>
        <begin position="149"/>
        <end position="168"/>
    </location>
</feature>
<evidence type="ECO:0000256" key="3">
    <source>
        <dbReference type="ARBA" id="ARBA00022553"/>
    </source>
</evidence>
<evidence type="ECO:0000256" key="8">
    <source>
        <dbReference type="ARBA" id="ARBA00023012"/>
    </source>
</evidence>
<dbReference type="InterPro" id="IPR050482">
    <property type="entry name" value="Sensor_HK_TwoCompSys"/>
</dbReference>
<dbReference type="Pfam" id="PF02518">
    <property type="entry name" value="HATPase_c"/>
    <property type="match status" value="1"/>
</dbReference>
<keyword evidence="3" id="KW-0597">Phosphoprotein</keyword>
<dbReference type="InterPro" id="IPR025828">
    <property type="entry name" value="Put_sensor_dom"/>
</dbReference>
<dbReference type="Gene3D" id="3.30.565.10">
    <property type="entry name" value="Histidine kinase-like ATPase, C-terminal domain"/>
    <property type="match status" value="1"/>
</dbReference>
<evidence type="ECO:0000313" key="11">
    <source>
        <dbReference type="EMBL" id="MBB6033911.1"/>
    </source>
</evidence>
<dbReference type="RefSeq" id="WP_184786760.1">
    <property type="nucleotide sequence ID" value="NZ_BONT01000013.1"/>
</dbReference>
<evidence type="ECO:0000256" key="6">
    <source>
        <dbReference type="ARBA" id="ARBA00022777"/>
    </source>
</evidence>
<evidence type="ECO:0000256" key="1">
    <source>
        <dbReference type="ARBA" id="ARBA00000085"/>
    </source>
</evidence>
<dbReference type="GO" id="GO:0000155">
    <property type="term" value="F:phosphorelay sensor kinase activity"/>
    <property type="evidence" value="ECO:0007669"/>
    <property type="project" value="InterPro"/>
</dbReference>
<evidence type="ECO:0000256" key="2">
    <source>
        <dbReference type="ARBA" id="ARBA00012438"/>
    </source>
</evidence>
<dbReference type="SMART" id="SM00387">
    <property type="entry name" value="HATPase_c"/>
    <property type="match status" value="1"/>
</dbReference>
<keyword evidence="4" id="KW-0808">Transferase</keyword>
<keyword evidence="9" id="KW-1133">Transmembrane helix</keyword>
<dbReference type="GO" id="GO:0046983">
    <property type="term" value="F:protein dimerization activity"/>
    <property type="evidence" value="ECO:0007669"/>
    <property type="project" value="InterPro"/>
</dbReference>
<dbReference type="AlphaFoldDB" id="A0A841F9N2"/>
<keyword evidence="9" id="KW-0472">Membrane</keyword>
<evidence type="ECO:0000256" key="5">
    <source>
        <dbReference type="ARBA" id="ARBA00022741"/>
    </source>
</evidence>
<feature type="domain" description="Histidine kinase/HSP90-like ATPase" evidence="10">
    <location>
        <begin position="312"/>
        <end position="402"/>
    </location>
</feature>
<keyword evidence="5" id="KW-0547">Nucleotide-binding</keyword>
<dbReference type="Pfam" id="PF13796">
    <property type="entry name" value="Sensor"/>
    <property type="match status" value="1"/>
</dbReference>
<feature type="transmembrane region" description="Helical" evidence="9">
    <location>
        <begin position="15"/>
        <end position="43"/>
    </location>
</feature>
<dbReference type="PANTHER" id="PTHR24421:SF10">
    <property type="entry name" value="NITRATE_NITRITE SENSOR PROTEIN NARQ"/>
    <property type="match status" value="1"/>
</dbReference>
<gene>
    <name evidence="11" type="ORF">HNR73_001761</name>
</gene>
<comment type="catalytic activity">
    <reaction evidence="1">
        <text>ATP + protein L-histidine = ADP + protein N-phospho-L-histidine.</text>
        <dbReference type="EC" id="2.7.13.3"/>
    </reaction>
</comment>
<dbReference type="GO" id="GO:0005524">
    <property type="term" value="F:ATP binding"/>
    <property type="evidence" value="ECO:0007669"/>
    <property type="project" value="UniProtKB-KW"/>
</dbReference>
<dbReference type="GO" id="GO:0016020">
    <property type="term" value="C:membrane"/>
    <property type="evidence" value="ECO:0007669"/>
    <property type="project" value="InterPro"/>
</dbReference>
<dbReference type="PANTHER" id="PTHR24421">
    <property type="entry name" value="NITRATE/NITRITE SENSOR PROTEIN NARX-RELATED"/>
    <property type="match status" value="1"/>
</dbReference>
<dbReference type="Proteomes" id="UP000548476">
    <property type="component" value="Unassembled WGS sequence"/>
</dbReference>